<protein>
    <submittedName>
        <fullName evidence="1">Zinc ABC transporter, periplasmic-binding protein ZnuA</fullName>
    </submittedName>
</protein>
<dbReference type="PANTHER" id="PTHR42953:SF2">
    <property type="entry name" value="ADHESION PROTEIN"/>
    <property type="match status" value="1"/>
</dbReference>
<dbReference type="PANTHER" id="PTHR42953">
    <property type="entry name" value="HIGH-AFFINITY ZINC UPTAKE SYSTEM PROTEIN ZNUA-RELATED"/>
    <property type="match status" value="1"/>
</dbReference>
<proteinExistence type="predicted"/>
<dbReference type="Proteomes" id="UP000010809">
    <property type="component" value="Chromosome"/>
</dbReference>
<dbReference type="HOGENOM" id="CLU_016838_1_2_6"/>
<accession>L0E0I8</accession>
<dbReference type="STRING" id="1255043.TVNIR_3166"/>
<dbReference type="GO" id="GO:0030001">
    <property type="term" value="P:metal ion transport"/>
    <property type="evidence" value="ECO:0007669"/>
    <property type="project" value="InterPro"/>
</dbReference>
<dbReference type="eggNOG" id="COG0803">
    <property type="taxonomic scope" value="Bacteria"/>
</dbReference>
<dbReference type="Gene3D" id="3.40.50.1980">
    <property type="entry name" value="Nitrogenase molybdenum iron protein domain"/>
    <property type="match status" value="2"/>
</dbReference>
<dbReference type="InterPro" id="IPR006127">
    <property type="entry name" value="ZnuA-like"/>
</dbReference>
<evidence type="ECO:0000313" key="1">
    <source>
        <dbReference type="EMBL" id="AGA34803.1"/>
    </source>
</evidence>
<dbReference type="InterPro" id="IPR050492">
    <property type="entry name" value="Bact_metal-bind_prot9"/>
</dbReference>
<organism evidence="1 2">
    <name type="scientific">Thioalkalivibrio nitratireducens (strain DSM 14787 / UNIQEM 213 / ALEN2)</name>
    <dbReference type="NCBI Taxonomy" id="1255043"/>
    <lineage>
        <taxon>Bacteria</taxon>
        <taxon>Pseudomonadati</taxon>
        <taxon>Pseudomonadota</taxon>
        <taxon>Gammaproteobacteria</taxon>
        <taxon>Chromatiales</taxon>
        <taxon>Ectothiorhodospiraceae</taxon>
        <taxon>Thioalkalivibrio</taxon>
    </lineage>
</organism>
<keyword evidence="2" id="KW-1185">Reference proteome</keyword>
<dbReference type="AlphaFoldDB" id="L0E0I8"/>
<dbReference type="EMBL" id="CP003989">
    <property type="protein sequence ID" value="AGA34803.1"/>
    <property type="molecule type" value="Genomic_DNA"/>
</dbReference>
<gene>
    <name evidence="1" type="primary">znuA [C]</name>
    <name evidence="1" type="ordered locus">TVNIR_3166</name>
</gene>
<dbReference type="SUPFAM" id="SSF53807">
    <property type="entry name" value="Helical backbone' metal receptor"/>
    <property type="match status" value="1"/>
</dbReference>
<sequence length="321" mass="34671">MILTANFVKGENTMSLPMAIGGRLVPAVLTALLLFALSAASVQAGALNVVTTTSTMGMLAREIGAERVEVRVLAAPDRDPHYLDARPAFMAALRRADLLVEKGGDLEEGWLPAALTGAANPRLNSGRPGHFRASDFLHLRRSITMDGPNLGHVHGEGNPHFQLDPQRVAAVAAPLAARLGELLPADREAFEDRARMVSARILEHAETVATRLDPGQRFVAYHEDIDYLEEWLPVEIAGYLEPLPGIPPTARHLRSLADSLRDGPEGVVLHAVYQPARGAEFLAAEIGWSRQALPMEPPANGGLEDYLELMQVWAAAFQAGE</sequence>
<reference evidence="1" key="1">
    <citation type="submission" date="2015-12" db="EMBL/GenBank/DDBJ databases">
        <authorList>
            <person name="Tikhonova T.V."/>
            <person name="Pavlov A.R."/>
            <person name="Beletsky A.V."/>
            <person name="Mardanov A.V."/>
            <person name="Sorokin D.Y."/>
            <person name="Ravin N.V."/>
            <person name="Popov V.O."/>
        </authorList>
    </citation>
    <scope>NUCLEOTIDE SEQUENCE</scope>
    <source>
        <strain evidence="1">DSM 14787</strain>
    </source>
</reference>
<dbReference type="KEGG" id="tni:TVNIR_3166"/>
<dbReference type="Pfam" id="PF01297">
    <property type="entry name" value="ZnuA"/>
    <property type="match status" value="1"/>
</dbReference>
<evidence type="ECO:0000313" key="2">
    <source>
        <dbReference type="Proteomes" id="UP000010809"/>
    </source>
</evidence>
<name>L0E0I8_THIND</name>
<dbReference type="PATRIC" id="fig|1255043.3.peg.3194"/>
<dbReference type="GO" id="GO:0046872">
    <property type="term" value="F:metal ion binding"/>
    <property type="evidence" value="ECO:0007669"/>
    <property type="project" value="InterPro"/>
</dbReference>